<protein>
    <recommendedName>
        <fullName evidence="4">DUF3857 domain-containing protein</fullName>
    </recommendedName>
</protein>
<feature type="region of interest" description="Disordered" evidence="1">
    <location>
        <begin position="707"/>
        <end position="729"/>
    </location>
</feature>
<feature type="compositionally biased region" description="Basic and acidic residues" evidence="1">
    <location>
        <begin position="414"/>
        <end position="427"/>
    </location>
</feature>
<comment type="caution">
    <text evidence="2">The sequence shown here is derived from an EMBL/GenBank/DDBJ whole genome shotgun (WGS) entry which is preliminary data.</text>
</comment>
<feature type="compositionally biased region" description="Low complexity" evidence="1">
    <location>
        <begin position="428"/>
        <end position="446"/>
    </location>
</feature>
<reference evidence="2 3" key="1">
    <citation type="submission" date="2023-01" db="EMBL/GenBank/DDBJ databases">
        <title>Minimal conservation of predation-associated metabolite biosynthetic gene clusters underscores biosynthetic potential of Myxococcota including descriptions for ten novel species: Archangium lansinium sp. nov., Myxococcus landrumus sp. nov., Nannocystis bai.</title>
        <authorList>
            <person name="Ahearne A."/>
            <person name="Stevens C."/>
            <person name="Dowd S."/>
        </authorList>
    </citation>
    <scope>NUCLEOTIDE SEQUENCE [LARGE SCALE GENOMIC DNA]</scope>
    <source>
        <strain evidence="2 3">WIWO2</strain>
    </source>
</reference>
<feature type="region of interest" description="Disordered" evidence="1">
    <location>
        <begin position="414"/>
        <end position="471"/>
    </location>
</feature>
<feature type="compositionally biased region" description="Polar residues" evidence="1">
    <location>
        <begin position="1"/>
        <end position="12"/>
    </location>
</feature>
<dbReference type="PROSITE" id="PS51318">
    <property type="entry name" value="TAT"/>
    <property type="match status" value="1"/>
</dbReference>
<organism evidence="2 3">
    <name type="scientific">Sorangium atrum</name>
    <dbReference type="NCBI Taxonomy" id="2995308"/>
    <lineage>
        <taxon>Bacteria</taxon>
        <taxon>Pseudomonadati</taxon>
        <taxon>Myxococcota</taxon>
        <taxon>Polyangia</taxon>
        <taxon>Polyangiales</taxon>
        <taxon>Polyangiaceae</taxon>
        <taxon>Sorangium</taxon>
    </lineage>
</organism>
<feature type="region of interest" description="Disordered" evidence="1">
    <location>
        <begin position="1"/>
        <end position="25"/>
    </location>
</feature>
<evidence type="ECO:0008006" key="4">
    <source>
        <dbReference type="Google" id="ProtNLM"/>
    </source>
</evidence>
<proteinExistence type="predicted"/>
<dbReference type="InterPro" id="IPR006311">
    <property type="entry name" value="TAT_signal"/>
</dbReference>
<gene>
    <name evidence="2" type="ORF">POL72_40655</name>
</gene>
<sequence length="1380" mass="142624">MTTHPRSPTSAGQRPGSPRPAERPHVARRPLLVARRAALALTLALAAAAPAACAPRGAASPLAADAPLPSAFSAALEAEITSSAAAAPYLDALDRAVDAPSAEGALATVIASLDALVFGAGTAGGPDPDAAAIAFRSRGALPEVARRLQRAWAFADVSGRGAPEMPFVRGALASALHRIALFVGDEAAAATWSARRGCAGEAAIVGPLDAAPLHGLARPSPVSSAPGAPLARAYPGLAPFAQSASPIVVRADACAIDIDAVSALQGTRAVVVDLHNPIAQRVSLALASSSAAVLEVGGVPALQRDYAAGGAQVTRFATVEAQPGTLRVVVRVAQKGDGDAIELTAWGENGLPLRARAPRPGAAATASASRPAAVSLAPAAASSGAAGQRPGAASIEVAAAALLALGDARTAEHLLDPDGDGRLHQSDARSAASAPRPAASAPRSPASAPPPAAAAPRSPAAAPPPAAAAPRSPRLDLLYARAIRRVGDLPEAEVVERIRAAVDRVLAAWPASWEARLYKAELAERRGGRGEGTMDALRELGVRVAPPGPTGPSAPTVADADRMVLAELAAVAHRANVTDVAEAAYAKLAAAAPGSTLLAVVDDRIHGRAGVDAVKAACEGGLDRSSAACLGALLGASDRDAVLAEIKRLRRLRRAPDALRDVELRERVARGDLRGALAVYDAMPPGQRAMLEALGLAAGRGDARAVRGRLARDRTTARDTPAGIGPITRALGLAPDPAPALEAEGRKLVLEDQQKAFLPGAATAVLRHVERFTISPDGLVHYVTYDLRRVSGTTDVAQGTATYGPLIEGRAMPRLLRRRIHKRDGRILAPDAASNAAQDQSDLSQLEQGDYVEQVTEGYALPGDGGQLVIDTWDLLPERTSVREATIEVSRPTSLPLALWSHPLLGAAEQRAEGASTVSVWRIKDQPPRRMEDGVPRVEMGVGVSLGTQTWDHVAAALDENIRALEDRDPTMTRWAREAAGADRTPSPALLERVVAAAGKAVKVAGGAELSDMAALLGGGPQRTTARAMIELGQGSRSWVVYRALRELGVRADLAIAETEPFSSSADFPPHAGRFRHPLVIARLPGGDVWIDADVEGPPLPPGRISPELRGRAAMLPSGELVTVAGTSGETGDEVDLRLTVDAQGNATGTFTILLHGRAAQALSEAFETVVGTARREMLRGVVLGWLPWADVEDVVVSSTEGSWEVALRAAVTIHGFAQPAGKDAAAWTLPGLEPVHLVFPRAYTSTLGASYASRGARKSALAIETALQYHVRRRIELPEGYAVARAPEGVRVEHAGLAASRKGSYGAAIEEDFALSLPTGTVSIDEYKAFVERVQAVDSGFMAGIRVARPAAPARQASGAQGPGAVRGGARQQAPEKKP</sequence>
<dbReference type="Proteomes" id="UP001217485">
    <property type="component" value="Unassembled WGS sequence"/>
</dbReference>
<dbReference type="EMBL" id="JAQNDK010000005">
    <property type="protein sequence ID" value="MDC0684105.1"/>
    <property type="molecule type" value="Genomic_DNA"/>
</dbReference>
<keyword evidence="3" id="KW-1185">Reference proteome</keyword>
<dbReference type="RefSeq" id="WP_272102233.1">
    <property type="nucleotide sequence ID" value="NZ_JAQNDK010000005.1"/>
</dbReference>
<name>A0ABT5CCE6_9BACT</name>
<accession>A0ABT5CCE6</accession>
<feature type="region of interest" description="Disordered" evidence="1">
    <location>
        <begin position="1353"/>
        <end position="1380"/>
    </location>
</feature>
<evidence type="ECO:0000313" key="2">
    <source>
        <dbReference type="EMBL" id="MDC0684105.1"/>
    </source>
</evidence>
<feature type="compositionally biased region" description="Basic and acidic residues" evidence="1">
    <location>
        <begin position="707"/>
        <end position="717"/>
    </location>
</feature>
<evidence type="ECO:0000313" key="3">
    <source>
        <dbReference type="Proteomes" id="UP001217485"/>
    </source>
</evidence>
<evidence type="ECO:0000256" key="1">
    <source>
        <dbReference type="SAM" id="MobiDB-lite"/>
    </source>
</evidence>